<name>B4W2L3_9CYAN</name>
<dbReference type="HOGENOM" id="CLU_3166780_0_0_3"/>
<proteinExistence type="predicted"/>
<protein>
    <submittedName>
        <fullName evidence="1">Uncharacterized protein</fullName>
    </submittedName>
</protein>
<keyword evidence="2" id="KW-1185">Reference proteome</keyword>
<dbReference type="EMBL" id="DS989871">
    <property type="protein sequence ID" value="EDX71645.1"/>
    <property type="molecule type" value="Genomic_DNA"/>
</dbReference>
<accession>B4W2L3</accession>
<dbReference type="STRING" id="118168.MC7420_5270"/>
<dbReference type="Proteomes" id="UP000003835">
    <property type="component" value="Unassembled WGS sequence"/>
</dbReference>
<evidence type="ECO:0000313" key="1">
    <source>
        <dbReference type="EMBL" id="EDX71645.1"/>
    </source>
</evidence>
<reference evidence="1 2" key="1">
    <citation type="submission" date="2008-07" db="EMBL/GenBank/DDBJ databases">
        <authorList>
            <person name="Tandeau de Marsac N."/>
            <person name="Ferriera S."/>
            <person name="Johnson J."/>
            <person name="Kravitz S."/>
            <person name="Beeson K."/>
            <person name="Sutton G."/>
            <person name="Rogers Y.-H."/>
            <person name="Friedman R."/>
            <person name="Frazier M."/>
            <person name="Venter J.C."/>
        </authorList>
    </citation>
    <scope>NUCLEOTIDE SEQUENCE [LARGE SCALE GENOMIC DNA]</scope>
    <source>
        <strain evidence="1 2">PCC 7420</strain>
    </source>
</reference>
<dbReference type="AlphaFoldDB" id="B4W2L3"/>
<sequence>MVQIFKQNLTLFETHIATIDKEWGGRSVSSSFFVLVGTCDRAEMPYN</sequence>
<evidence type="ECO:0000313" key="2">
    <source>
        <dbReference type="Proteomes" id="UP000003835"/>
    </source>
</evidence>
<organism evidence="1 2">
    <name type="scientific">Coleofasciculus chthonoplastes PCC 7420</name>
    <dbReference type="NCBI Taxonomy" id="118168"/>
    <lineage>
        <taxon>Bacteria</taxon>
        <taxon>Bacillati</taxon>
        <taxon>Cyanobacteriota</taxon>
        <taxon>Cyanophyceae</taxon>
        <taxon>Coleofasciculales</taxon>
        <taxon>Coleofasciculaceae</taxon>
        <taxon>Coleofasciculus</taxon>
    </lineage>
</organism>
<gene>
    <name evidence="1" type="ORF">MC7420_5270</name>
</gene>